<sequence>MHAPEPIIARVFPGVRSVVLEVSQTADSVSPFLQSVLGDYGEYTLPKPTCCRLAFRRGNIQNAKFPFVLPVSPYNFSSYFD</sequence>
<protein>
    <submittedName>
        <fullName evidence="1">Uncharacterized protein</fullName>
    </submittedName>
</protein>
<name>A0A1D1UR93_RAMVA</name>
<keyword evidence="2" id="KW-1185">Reference proteome</keyword>
<dbReference type="EMBL" id="BDGG01000002">
    <property type="protein sequence ID" value="GAU92216.1"/>
    <property type="molecule type" value="Genomic_DNA"/>
</dbReference>
<proteinExistence type="predicted"/>
<gene>
    <name evidence="1" type="primary">RvY_04328-1</name>
    <name evidence="1" type="synonym">RvY_04328.1</name>
    <name evidence="1" type="ORF">RvY_04328</name>
</gene>
<organism evidence="1 2">
    <name type="scientific">Ramazzottius varieornatus</name>
    <name type="common">Water bear</name>
    <name type="synonym">Tardigrade</name>
    <dbReference type="NCBI Taxonomy" id="947166"/>
    <lineage>
        <taxon>Eukaryota</taxon>
        <taxon>Metazoa</taxon>
        <taxon>Ecdysozoa</taxon>
        <taxon>Tardigrada</taxon>
        <taxon>Eutardigrada</taxon>
        <taxon>Parachela</taxon>
        <taxon>Hypsibioidea</taxon>
        <taxon>Ramazzottiidae</taxon>
        <taxon>Ramazzottius</taxon>
    </lineage>
</organism>
<reference evidence="1 2" key="1">
    <citation type="journal article" date="2016" name="Nat. Commun.">
        <title>Extremotolerant tardigrade genome and improved radiotolerance of human cultured cells by tardigrade-unique protein.</title>
        <authorList>
            <person name="Hashimoto T."/>
            <person name="Horikawa D.D."/>
            <person name="Saito Y."/>
            <person name="Kuwahara H."/>
            <person name="Kozuka-Hata H."/>
            <person name="Shin-I T."/>
            <person name="Minakuchi Y."/>
            <person name="Ohishi K."/>
            <person name="Motoyama A."/>
            <person name="Aizu T."/>
            <person name="Enomoto A."/>
            <person name="Kondo K."/>
            <person name="Tanaka S."/>
            <person name="Hara Y."/>
            <person name="Koshikawa S."/>
            <person name="Sagara H."/>
            <person name="Miura T."/>
            <person name="Yokobori S."/>
            <person name="Miyagawa K."/>
            <person name="Suzuki Y."/>
            <person name="Kubo T."/>
            <person name="Oyama M."/>
            <person name="Kohara Y."/>
            <person name="Fujiyama A."/>
            <person name="Arakawa K."/>
            <person name="Katayama T."/>
            <person name="Toyoda A."/>
            <person name="Kunieda T."/>
        </authorList>
    </citation>
    <scope>NUCLEOTIDE SEQUENCE [LARGE SCALE GENOMIC DNA]</scope>
    <source>
        <strain evidence="1 2">YOKOZUNA-1</strain>
    </source>
</reference>
<comment type="caution">
    <text evidence="1">The sequence shown here is derived from an EMBL/GenBank/DDBJ whole genome shotgun (WGS) entry which is preliminary data.</text>
</comment>
<dbReference type="Proteomes" id="UP000186922">
    <property type="component" value="Unassembled WGS sequence"/>
</dbReference>
<accession>A0A1D1UR93</accession>
<evidence type="ECO:0000313" key="1">
    <source>
        <dbReference type="EMBL" id="GAU92216.1"/>
    </source>
</evidence>
<dbReference type="AlphaFoldDB" id="A0A1D1UR93"/>
<evidence type="ECO:0000313" key="2">
    <source>
        <dbReference type="Proteomes" id="UP000186922"/>
    </source>
</evidence>